<proteinExistence type="predicted"/>
<comment type="caution">
    <text evidence="3">The sequence shown here is derived from an EMBL/GenBank/DDBJ whole genome shotgun (WGS) entry which is preliminary data.</text>
</comment>
<feature type="coiled-coil region" evidence="1">
    <location>
        <begin position="5"/>
        <end position="32"/>
    </location>
</feature>
<protein>
    <submittedName>
        <fullName evidence="3">Uncharacterized protein</fullName>
    </submittedName>
</protein>
<keyword evidence="4" id="KW-1185">Reference proteome</keyword>
<sequence>MARRVRRNMSQLQKLEKDASNLEMHLNDVSQNFLSKVVSEANSDQAKKFEHQDVINIDLPRQKAQQRKLARMRKQIRDLQQSQKEA</sequence>
<dbReference type="EMBL" id="BRPL01000002">
    <property type="protein sequence ID" value="GLB46394.1"/>
    <property type="molecule type" value="Genomic_DNA"/>
</dbReference>
<evidence type="ECO:0000313" key="4">
    <source>
        <dbReference type="Proteomes" id="UP001144204"/>
    </source>
</evidence>
<accession>A0A9W6B1H9</accession>
<evidence type="ECO:0000256" key="2">
    <source>
        <dbReference type="SAM" id="MobiDB-lite"/>
    </source>
</evidence>
<name>A0A9W6B1H9_9LACO</name>
<feature type="region of interest" description="Disordered" evidence="2">
    <location>
        <begin position="67"/>
        <end position="86"/>
    </location>
</feature>
<keyword evidence="1" id="KW-0175">Coiled coil</keyword>
<reference evidence="3" key="2">
    <citation type="journal article" date="2023" name="PLoS ONE">
        <title>Philodulcilactobacillus myokoensis gen. nov., sp. nov., a fructophilic, acidophilic, and agar-phobic lactic acid bacterium isolated from fermented vegetable extracts.</title>
        <authorList>
            <person name="Kouya T."/>
            <person name="Ishiyama Y."/>
            <person name="Ohashi S."/>
            <person name="Kumakubo R."/>
            <person name="Yamazaki T."/>
            <person name="Otaki T."/>
        </authorList>
    </citation>
    <scope>NUCLEOTIDE SEQUENCE</scope>
    <source>
        <strain evidence="3">WR16-4</strain>
    </source>
</reference>
<organism evidence="3 4">
    <name type="scientific">Philodulcilactobacillus myokoensis</name>
    <dbReference type="NCBI Taxonomy" id="2929573"/>
    <lineage>
        <taxon>Bacteria</taxon>
        <taxon>Bacillati</taxon>
        <taxon>Bacillota</taxon>
        <taxon>Bacilli</taxon>
        <taxon>Lactobacillales</taxon>
        <taxon>Lactobacillaceae</taxon>
        <taxon>Philodulcilactobacillus</taxon>
    </lineage>
</organism>
<dbReference type="Proteomes" id="UP001144204">
    <property type="component" value="Unassembled WGS sequence"/>
</dbReference>
<evidence type="ECO:0000313" key="3">
    <source>
        <dbReference type="EMBL" id="GLB46394.1"/>
    </source>
</evidence>
<dbReference type="RefSeq" id="WP_286135854.1">
    <property type="nucleotide sequence ID" value="NZ_BRPL01000002.1"/>
</dbReference>
<evidence type="ECO:0000256" key="1">
    <source>
        <dbReference type="SAM" id="Coils"/>
    </source>
</evidence>
<reference evidence="3" key="1">
    <citation type="submission" date="2022-07" db="EMBL/GenBank/DDBJ databases">
        <authorList>
            <person name="Kouya T."/>
            <person name="Ishiyama Y."/>
        </authorList>
    </citation>
    <scope>NUCLEOTIDE SEQUENCE</scope>
    <source>
        <strain evidence="3">WR16-4</strain>
    </source>
</reference>
<gene>
    <name evidence="3" type="ORF">WR164_03730</name>
</gene>
<dbReference type="AlphaFoldDB" id="A0A9W6B1H9"/>